<dbReference type="Proteomes" id="UP001321473">
    <property type="component" value="Unassembled WGS sequence"/>
</dbReference>
<name>A0AAQ4E0S3_AMBAM</name>
<comment type="caution">
    <text evidence="1">The sequence shown here is derived from an EMBL/GenBank/DDBJ whole genome shotgun (WGS) entry which is preliminary data.</text>
</comment>
<keyword evidence="2" id="KW-1185">Reference proteome</keyword>
<dbReference type="EMBL" id="JARKHS020024181">
    <property type="protein sequence ID" value="KAK8768313.1"/>
    <property type="molecule type" value="Genomic_DNA"/>
</dbReference>
<protein>
    <submittedName>
        <fullName evidence="1">Uncharacterized protein</fullName>
    </submittedName>
</protein>
<gene>
    <name evidence="1" type="ORF">V5799_015223</name>
</gene>
<proteinExistence type="predicted"/>
<reference evidence="1 2" key="1">
    <citation type="journal article" date="2023" name="Arcadia Sci">
        <title>De novo assembly of a long-read Amblyomma americanum tick genome.</title>
        <authorList>
            <person name="Chou S."/>
            <person name="Poskanzer K.E."/>
            <person name="Rollins M."/>
            <person name="Thuy-Boun P.S."/>
        </authorList>
    </citation>
    <scope>NUCLEOTIDE SEQUENCE [LARGE SCALE GENOMIC DNA]</scope>
    <source>
        <strain evidence="1">F_SG_1</strain>
        <tissue evidence="1">Salivary glands</tissue>
    </source>
</reference>
<sequence length="192" mass="20843">MRRQPLAGDWMWAETAAQLQLRGDVLVGSSGAGTTLTVPSLFLTADLLHPDASEESIDYSTVGVRLLVAWANREAAVHREDNATSANSTSYRRCIADHAALTFGGRLNEDTLRDVLFQPWALDVALDAATQAAVHEPQKDALGAKERFFFRRFCQATCGDAQLAAVCGYSVLHSGAFMRAFNCGRAPLRVPC</sequence>
<organism evidence="1 2">
    <name type="scientific">Amblyomma americanum</name>
    <name type="common">Lone star tick</name>
    <dbReference type="NCBI Taxonomy" id="6943"/>
    <lineage>
        <taxon>Eukaryota</taxon>
        <taxon>Metazoa</taxon>
        <taxon>Ecdysozoa</taxon>
        <taxon>Arthropoda</taxon>
        <taxon>Chelicerata</taxon>
        <taxon>Arachnida</taxon>
        <taxon>Acari</taxon>
        <taxon>Parasitiformes</taxon>
        <taxon>Ixodida</taxon>
        <taxon>Ixodoidea</taxon>
        <taxon>Ixodidae</taxon>
        <taxon>Amblyomminae</taxon>
        <taxon>Amblyomma</taxon>
    </lineage>
</organism>
<evidence type="ECO:0000313" key="1">
    <source>
        <dbReference type="EMBL" id="KAK8768313.1"/>
    </source>
</evidence>
<accession>A0AAQ4E0S3</accession>
<dbReference type="AlphaFoldDB" id="A0AAQ4E0S3"/>
<evidence type="ECO:0000313" key="2">
    <source>
        <dbReference type="Proteomes" id="UP001321473"/>
    </source>
</evidence>